<keyword evidence="4" id="KW-1185">Reference proteome</keyword>
<feature type="compositionally biased region" description="Low complexity" evidence="1">
    <location>
        <begin position="163"/>
        <end position="203"/>
    </location>
</feature>
<dbReference type="EMBL" id="JARJCN010000009">
    <property type="protein sequence ID" value="KAJ7097758.1"/>
    <property type="molecule type" value="Genomic_DNA"/>
</dbReference>
<organism evidence="3 4">
    <name type="scientific">Mycena belliarum</name>
    <dbReference type="NCBI Taxonomy" id="1033014"/>
    <lineage>
        <taxon>Eukaryota</taxon>
        <taxon>Fungi</taxon>
        <taxon>Dikarya</taxon>
        <taxon>Basidiomycota</taxon>
        <taxon>Agaricomycotina</taxon>
        <taxon>Agaricomycetes</taxon>
        <taxon>Agaricomycetidae</taxon>
        <taxon>Agaricales</taxon>
        <taxon>Marasmiineae</taxon>
        <taxon>Mycenaceae</taxon>
        <taxon>Mycena</taxon>
    </lineage>
</organism>
<reference evidence="3" key="1">
    <citation type="submission" date="2023-03" db="EMBL/GenBank/DDBJ databases">
        <title>Massive genome expansion in bonnet fungi (Mycena s.s.) driven by repeated elements and novel gene families across ecological guilds.</title>
        <authorList>
            <consortium name="Lawrence Berkeley National Laboratory"/>
            <person name="Harder C.B."/>
            <person name="Miyauchi S."/>
            <person name="Viragh M."/>
            <person name="Kuo A."/>
            <person name="Thoen E."/>
            <person name="Andreopoulos B."/>
            <person name="Lu D."/>
            <person name="Skrede I."/>
            <person name="Drula E."/>
            <person name="Henrissat B."/>
            <person name="Morin E."/>
            <person name="Kohler A."/>
            <person name="Barry K."/>
            <person name="LaButti K."/>
            <person name="Morin E."/>
            <person name="Salamov A."/>
            <person name="Lipzen A."/>
            <person name="Mereny Z."/>
            <person name="Hegedus B."/>
            <person name="Baldrian P."/>
            <person name="Stursova M."/>
            <person name="Weitz H."/>
            <person name="Taylor A."/>
            <person name="Grigoriev I.V."/>
            <person name="Nagy L.G."/>
            <person name="Martin F."/>
            <person name="Kauserud H."/>
        </authorList>
    </citation>
    <scope>NUCLEOTIDE SEQUENCE</scope>
    <source>
        <strain evidence="3">CBHHK173m</strain>
    </source>
</reference>
<accession>A0AAD6UI08</accession>
<name>A0AAD6UI08_9AGAR</name>
<keyword evidence="2" id="KW-0472">Membrane</keyword>
<gene>
    <name evidence="3" type="ORF">B0H15DRAFT_618380</name>
</gene>
<keyword evidence="2" id="KW-0812">Transmembrane</keyword>
<evidence type="ECO:0000256" key="2">
    <source>
        <dbReference type="SAM" id="Phobius"/>
    </source>
</evidence>
<dbReference type="Proteomes" id="UP001222325">
    <property type="component" value="Unassembled WGS sequence"/>
</dbReference>
<sequence length="295" mass="31844">MVGRRRDPKQVHYPHRRQRLLDLPSMQPVSLRKSQPEVQCQWPSDNFANKGPCNLDPTKICDPPKNADCACSGVSYILASACNSCRNETIPSWNDYSQDWNCSEQFPRSFLPGSFSPGMAPIWALEMDVQNPQLTSFDIAVATSIASSVSAHSITSFNPPSPTASTPRTATSVAPTSTANVSEKSTSASSAAPIKAASNSSTNAGRVAGGVIGGLIVLALVGVGIWYTVVHRRRTRIAPSAAYKAALRAGAPPYQPINHESPENSTDELWPERRASWVPSAPVSIRSESRFLEHT</sequence>
<feature type="region of interest" description="Disordered" evidence="1">
    <location>
        <begin position="156"/>
        <end position="203"/>
    </location>
</feature>
<proteinExistence type="predicted"/>
<dbReference type="CDD" id="cd12087">
    <property type="entry name" value="TM_EGFR-like"/>
    <property type="match status" value="1"/>
</dbReference>
<evidence type="ECO:0000313" key="3">
    <source>
        <dbReference type="EMBL" id="KAJ7097758.1"/>
    </source>
</evidence>
<feature type="transmembrane region" description="Helical" evidence="2">
    <location>
        <begin position="207"/>
        <end position="230"/>
    </location>
</feature>
<dbReference type="AlphaFoldDB" id="A0AAD6UI08"/>
<evidence type="ECO:0000313" key="4">
    <source>
        <dbReference type="Proteomes" id="UP001222325"/>
    </source>
</evidence>
<comment type="caution">
    <text evidence="3">The sequence shown here is derived from an EMBL/GenBank/DDBJ whole genome shotgun (WGS) entry which is preliminary data.</text>
</comment>
<evidence type="ECO:0000256" key="1">
    <source>
        <dbReference type="SAM" id="MobiDB-lite"/>
    </source>
</evidence>
<keyword evidence="2" id="KW-1133">Transmembrane helix</keyword>
<protein>
    <submittedName>
        <fullName evidence="3">Uncharacterized protein</fullName>
    </submittedName>
</protein>